<evidence type="ECO:0000313" key="3">
    <source>
        <dbReference type="Proteomes" id="UP000311919"/>
    </source>
</evidence>
<keyword evidence="1" id="KW-0812">Transmembrane</keyword>
<name>A0A4Z2CY58_SCHJA</name>
<accession>A0A4Z2CY58</accession>
<sequence>MPLTRNLLNEEINTIETDNNEKIEDVWFKSSIVKILLFVLGALLLLSIVLILIATALTHTAWFHRRKRSYYKRLDSSNKSKLCMKDYIVHYFCIIVETLAINSLDDNEAHSKHTKLFTPKQNEKTQETTSLPLRFQPEKLYGATMVSTKDKIRKGSCIDLPPYPQENRCRKKSMLDNFVFSDQRRGSKVLDSTTSSKSNLSIHHSHLAGNEKRFFETGKSGISAKLEPQDIPLIISDLSNQSFVDQNSSHNTSVSVEDLKSSSPNQKDIRLTVPIITRRASATDYELLDNRAAKSKRLLEAPISITVTDTQSEFDNNSTLKRDNINMRSTSSLLIEDPRIIRRNSFLSYYTVAETKLNDDSEPADDDKSVFSVNSPTSIDKQTKIESSASFTNIMEANKSILLNTDIDQEKNLFKRLPPLITYEWMQFPAGIMAIGIRYFSKFRSEQGQILVTIYTVKNLLSARLWHKTIFNVHCTISAKDNSQTFIVRSKETEFGCPQFLTNNEVSMNIPLRRCSTTSGTSDIETPKVYIQLKIFESIPKWSGDKEYYHGSCSLSTEELSYGRKEFEYVGWCLVEEAYPIIRLSGDMLISICRNQNKGFVNIRIHEIRNMKFHSYGRWRIENLESLLANRSYEMTIHTCLINAGHIIKSIKAAKFHQYSRRASKFNEMNLNNLTEEKSREIKSNSFTLNDCSVQFSLPSVKKSVGKHLAVKHGITIYVKGKLPIADLIPYECSNQLKQLGITNTRVLHAIGECHFGDYGFQSDLVKDFNRPPSIHSSQGFSLWSDAGSRNGTRVYQWLRIE</sequence>
<keyword evidence="1" id="KW-0472">Membrane</keyword>
<dbReference type="AlphaFoldDB" id="A0A4Z2CY58"/>
<dbReference type="Proteomes" id="UP000311919">
    <property type="component" value="Unassembled WGS sequence"/>
</dbReference>
<keyword evidence="1" id="KW-1133">Transmembrane helix</keyword>
<comment type="caution">
    <text evidence="2">The sequence shown here is derived from an EMBL/GenBank/DDBJ whole genome shotgun (WGS) entry which is preliminary data.</text>
</comment>
<dbReference type="OrthoDB" id="6264499at2759"/>
<organism evidence="2 3">
    <name type="scientific">Schistosoma japonicum</name>
    <name type="common">Blood fluke</name>
    <dbReference type="NCBI Taxonomy" id="6182"/>
    <lineage>
        <taxon>Eukaryota</taxon>
        <taxon>Metazoa</taxon>
        <taxon>Spiralia</taxon>
        <taxon>Lophotrochozoa</taxon>
        <taxon>Platyhelminthes</taxon>
        <taxon>Trematoda</taxon>
        <taxon>Digenea</taxon>
        <taxon>Strigeidida</taxon>
        <taxon>Schistosomatoidea</taxon>
        <taxon>Schistosomatidae</taxon>
        <taxon>Schistosoma</taxon>
    </lineage>
</organism>
<keyword evidence="3" id="KW-1185">Reference proteome</keyword>
<evidence type="ECO:0000256" key="1">
    <source>
        <dbReference type="SAM" id="Phobius"/>
    </source>
</evidence>
<feature type="transmembrane region" description="Helical" evidence="1">
    <location>
        <begin position="35"/>
        <end position="63"/>
    </location>
</feature>
<reference evidence="2 3" key="1">
    <citation type="submission" date="2019-03" db="EMBL/GenBank/DDBJ databases">
        <title>An improved genome assembly of the fluke Schistosoma japonicum.</title>
        <authorList>
            <person name="Hu W."/>
            <person name="Luo F."/>
            <person name="Yin M."/>
            <person name="Mo X."/>
            <person name="Sun C."/>
            <person name="Wu Q."/>
            <person name="Zhu B."/>
            <person name="Xiang M."/>
            <person name="Wang J."/>
            <person name="Wang Y."/>
            <person name="Zhang T."/>
            <person name="Xu B."/>
            <person name="Zheng H."/>
            <person name="Feng Z."/>
        </authorList>
    </citation>
    <scope>NUCLEOTIDE SEQUENCE [LARGE SCALE GENOMIC DNA]</scope>
    <source>
        <strain evidence="2">HuSjv2</strain>
        <tissue evidence="2">Worms</tissue>
    </source>
</reference>
<protein>
    <submittedName>
        <fullName evidence="2">Uncharacterized protein</fullName>
    </submittedName>
</protein>
<gene>
    <name evidence="2" type="ORF">EWB00_006530</name>
</gene>
<dbReference type="EMBL" id="SKCS01000399">
    <property type="protein sequence ID" value="TNN09058.1"/>
    <property type="molecule type" value="Genomic_DNA"/>
</dbReference>
<evidence type="ECO:0000313" key="2">
    <source>
        <dbReference type="EMBL" id="TNN09058.1"/>
    </source>
</evidence>
<proteinExistence type="predicted"/>